<sequence>MNTDIKYYQNKKEFRLFVQQSHASLLQFKKNRDKEAFNNLVLKILPILRNYINRQLNVYISQGHFSKGKYKGDDIIDQLFIEIYDNIKDVKQEKDFYAWLYLKVDEIMKDIQVEEEFNELFFKNIDTYSKPEWDAMEEKYTKDADGDLLLIEELNDSSYNHNDYELKPIFIEENEADFIEKIDNHLKQDVLKNHTALVIRNLPHAMRQVFELFTNEHLSLEEIALIRKSKINEVKTLLNNAKQALRVSLFNRYLNS</sequence>
<dbReference type="RefSeq" id="WP_191100850.1">
    <property type="nucleotide sequence ID" value="NZ_JACXXH010000001.1"/>
</dbReference>
<dbReference type="SUPFAM" id="SSF88659">
    <property type="entry name" value="Sigma3 and sigma4 domains of RNA polymerase sigma factors"/>
    <property type="match status" value="1"/>
</dbReference>
<evidence type="ECO:0000313" key="1">
    <source>
        <dbReference type="EMBL" id="MBD3862191.1"/>
    </source>
</evidence>
<reference evidence="1 2" key="1">
    <citation type="submission" date="2020-09" db="EMBL/GenBank/DDBJ databases">
        <title>Bacillus nautilus sp. nov., Chryseoglobus crepusculi sp. nov, and Psychrobacter noctis sp. nov., isolated from deep-sea sponges from the equatorial Atlantic.</title>
        <authorList>
            <person name="Stennett H.L."/>
            <person name="Williams S.E."/>
        </authorList>
    </citation>
    <scope>NUCLEOTIDE SEQUENCE [LARGE SCALE GENOMIC DNA]</scope>
    <source>
        <strain evidence="1 2">28M-24</strain>
    </source>
</reference>
<evidence type="ECO:0000313" key="2">
    <source>
        <dbReference type="Proteomes" id="UP000627521"/>
    </source>
</evidence>
<proteinExistence type="predicted"/>
<name>A0ABR8LPP6_9FLAO</name>
<dbReference type="InterPro" id="IPR013325">
    <property type="entry name" value="RNA_pol_sigma_r2"/>
</dbReference>
<dbReference type="SUPFAM" id="SSF88946">
    <property type="entry name" value="Sigma2 domain of RNA polymerase sigma factors"/>
    <property type="match status" value="1"/>
</dbReference>
<comment type="caution">
    <text evidence="1">The sequence shown here is derived from an EMBL/GenBank/DDBJ whole genome shotgun (WGS) entry which is preliminary data.</text>
</comment>
<dbReference type="Gene3D" id="1.10.1740.10">
    <property type="match status" value="1"/>
</dbReference>
<protein>
    <submittedName>
        <fullName evidence="1">Sigma-70 family RNA polymerase sigma factor</fullName>
    </submittedName>
</protein>
<organism evidence="1 2">
    <name type="scientific">Olleya marilimosa</name>
    <dbReference type="NCBI Taxonomy" id="272164"/>
    <lineage>
        <taxon>Bacteria</taxon>
        <taxon>Pseudomonadati</taxon>
        <taxon>Bacteroidota</taxon>
        <taxon>Flavobacteriia</taxon>
        <taxon>Flavobacteriales</taxon>
        <taxon>Flavobacteriaceae</taxon>
    </lineage>
</organism>
<dbReference type="Gene3D" id="1.10.10.10">
    <property type="entry name" value="Winged helix-like DNA-binding domain superfamily/Winged helix DNA-binding domain"/>
    <property type="match status" value="1"/>
</dbReference>
<dbReference type="InterPro" id="IPR036388">
    <property type="entry name" value="WH-like_DNA-bd_sf"/>
</dbReference>
<dbReference type="InterPro" id="IPR013324">
    <property type="entry name" value="RNA_pol_sigma_r3/r4-like"/>
</dbReference>
<keyword evidence="2" id="KW-1185">Reference proteome</keyword>
<dbReference type="Proteomes" id="UP000627521">
    <property type="component" value="Unassembled WGS sequence"/>
</dbReference>
<accession>A0ABR8LPP6</accession>
<dbReference type="EMBL" id="JACXXH010000001">
    <property type="protein sequence ID" value="MBD3862191.1"/>
    <property type="molecule type" value="Genomic_DNA"/>
</dbReference>
<gene>
    <name evidence="1" type="ORF">IEG06_01920</name>
</gene>